<reference evidence="5" key="1">
    <citation type="submission" date="2019-12" db="EMBL/GenBank/DDBJ databases">
        <authorList>
            <person name="Scholes J."/>
        </authorList>
    </citation>
    <scope>NUCLEOTIDE SEQUENCE</scope>
</reference>
<dbReference type="Pfam" id="PF00201">
    <property type="entry name" value="UDPGT"/>
    <property type="match status" value="1"/>
</dbReference>
<dbReference type="FunFam" id="3.40.50.2000:FF:000060">
    <property type="entry name" value="Glycosyltransferase"/>
    <property type="match status" value="1"/>
</dbReference>
<keyword evidence="6" id="KW-1185">Reference proteome</keyword>
<accession>A0A9N7NDG5</accession>
<dbReference type="Proteomes" id="UP001153555">
    <property type="component" value="Unassembled WGS sequence"/>
</dbReference>
<dbReference type="EMBL" id="CACSLK010027752">
    <property type="protein sequence ID" value="CAA0828389.1"/>
    <property type="molecule type" value="Genomic_DNA"/>
</dbReference>
<gene>
    <name evidence="5" type="ORF">SHERM_24084</name>
</gene>
<protein>
    <submittedName>
        <fullName evidence="5">UDP-glycosyltransferase 71C2</fullName>
    </submittedName>
</protein>
<dbReference type="InterPro" id="IPR002213">
    <property type="entry name" value="UDP_glucos_trans"/>
</dbReference>
<comment type="similarity">
    <text evidence="1 4">Belongs to the UDP-glycosyltransferase family.</text>
</comment>
<name>A0A9N7NDG5_STRHE</name>
<dbReference type="OrthoDB" id="5835829at2759"/>
<organism evidence="5 6">
    <name type="scientific">Striga hermonthica</name>
    <name type="common">Purple witchweed</name>
    <name type="synonym">Buchnera hermonthica</name>
    <dbReference type="NCBI Taxonomy" id="68872"/>
    <lineage>
        <taxon>Eukaryota</taxon>
        <taxon>Viridiplantae</taxon>
        <taxon>Streptophyta</taxon>
        <taxon>Embryophyta</taxon>
        <taxon>Tracheophyta</taxon>
        <taxon>Spermatophyta</taxon>
        <taxon>Magnoliopsida</taxon>
        <taxon>eudicotyledons</taxon>
        <taxon>Gunneridae</taxon>
        <taxon>Pentapetalae</taxon>
        <taxon>asterids</taxon>
        <taxon>lamiids</taxon>
        <taxon>Lamiales</taxon>
        <taxon>Orobanchaceae</taxon>
        <taxon>Buchnereae</taxon>
        <taxon>Striga</taxon>
    </lineage>
</organism>
<keyword evidence="3 4" id="KW-0808">Transferase</keyword>
<evidence type="ECO:0000313" key="5">
    <source>
        <dbReference type="EMBL" id="CAA0828389.1"/>
    </source>
</evidence>
<evidence type="ECO:0000313" key="6">
    <source>
        <dbReference type="Proteomes" id="UP001153555"/>
    </source>
</evidence>
<dbReference type="PROSITE" id="PS00375">
    <property type="entry name" value="UDPGT"/>
    <property type="match status" value="1"/>
</dbReference>
<keyword evidence="2 4" id="KW-0328">Glycosyltransferase</keyword>
<dbReference type="CDD" id="cd03784">
    <property type="entry name" value="GT1_Gtf-like"/>
    <property type="match status" value="1"/>
</dbReference>
<dbReference type="PANTHER" id="PTHR48048">
    <property type="entry name" value="GLYCOSYLTRANSFERASE"/>
    <property type="match status" value="1"/>
</dbReference>
<evidence type="ECO:0000256" key="4">
    <source>
        <dbReference type="RuleBase" id="RU003718"/>
    </source>
</evidence>
<dbReference type="GO" id="GO:0016138">
    <property type="term" value="P:glycoside biosynthetic process"/>
    <property type="evidence" value="ECO:0007669"/>
    <property type="project" value="UniProtKB-ARBA"/>
</dbReference>
<dbReference type="Gene3D" id="3.40.50.2000">
    <property type="entry name" value="Glycogen Phosphorylase B"/>
    <property type="match status" value="3"/>
</dbReference>
<dbReference type="InterPro" id="IPR035595">
    <property type="entry name" value="UDP_glycos_trans_CS"/>
</dbReference>
<proteinExistence type="inferred from homology"/>
<dbReference type="AlphaFoldDB" id="A0A9N7NDG5"/>
<dbReference type="SUPFAM" id="SSF53756">
    <property type="entry name" value="UDP-Glycosyltransferase/glycogen phosphorylase"/>
    <property type="match status" value="1"/>
</dbReference>
<evidence type="ECO:0000256" key="2">
    <source>
        <dbReference type="ARBA" id="ARBA00022676"/>
    </source>
</evidence>
<dbReference type="PANTHER" id="PTHR48048:SF76">
    <property type="entry name" value="UDP-GLYCOSYLTRANSFERASE 708D1-LIKE"/>
    <property type="match status" value="1"/>
</dbReference>
<evidence type="ECO:0000256" key="1">
    <source>
        <dbReference type="ARBA" id="ARBA00009995"/>
    </source>
</evidence>
<comment type="caution">
    <text evidence="5">The sequence shown here is derived from an EMBL/GenBank/DDBJ whole genome shotgun (WGS) entry which is preliminary data.</text>
</comment>
<evidence type="ECO:0000256" key="3">
    <source>
        <dbReference type="ARBA" id="ARBA00022679"/>
    </source>
</evidence>
<sequence length="382" mass="42058">MAAAPENRPPHLALFPCAGMGHLLPFLRLAATLSSRGCHVTLITVHPTVSSAESNHLSAFLSSHPKIGSLPFQLLPHRKSELTNEDPFFIQMESINASVHLLPPLLSSASPPLSAIVADFPVTASLVRLTSKLPVSLYSLLTTSARFFTLMNHLRQLQLDEHKNHIEIPAIGPMSTWPAQGIPWLDGQADDSVIFVNFGSRTALTADQTRELAHGLEISGLKFLWALKSSKVDKEDAGKPEDLLGESYLRRNEGKGMVVKGWVDQERILAHPAVGGFVSHCGWNSVVEAARLGVPVLAWPQHGDQRVNAEVVEKVGLGIWDRDWGWAGEKLVGRNEIAEKIRELMVNKELRVRAKEIKEKALEAKEEDGSSYLFVQELIESL</sequence>
<dbReference type="GO" id="GO:0035251">
    <property type="term" value="F:UDP-glucosyltransferase activity"/>
    <property type="evidence" value="ECO:0007669"/>
    <property type="project" value="InterPro"/>
</dbReference>
<dbReference type="InterPro" id="IPR050481">
    <property type="entry name" value="UDP-glycosyltransf_plant"/>
</dbReference>